<reference evidence="1 2" key="1">
    <citation type="submission" date="2016-03" db="EMBL/GenBank/DDBJ databases">
        <authorList>
            <person name="Zhang H."/>
            <person name="Liu R."/>
            <person name="Wang M."/>
            <person name="Wang H."/>
            <person name="Wang L."/>
            <person name="Song L."/>
        </authorList>
    </citation>
    <scope>NUCLEOTIDE SEQUENCE [LARGE SCALE GENOMIC DNA]</scope>
    <source>
        <strain evidence="1 2">DSM 16098</strain>
    </source>
</reference>
<evidence type="ECO:0000313" key="1">
    <source>
        <dbReference type="EMBL" id="KYL34315.1"/>
    </source>
</evidence>
<accession>A0ABR5VUD9</accession>
<proteinExistence type="predicted"/>
<dbReference type="Proteomes" id="UP000075621">
    <property type="component" value="Unassembled WGS sequence"/>
</dbReference>
<dbReference type="SUPFAM" id="SSF53756">
    <property type="entry name" value="UDP-Glycosyltransferase/glycogen phosphorylase"/>
    <property type="match status" value="1"/>
</dbReference>
<sequence length="144" mass="16355">MNNQHLVCLVINSLGGGGAERVFSRLVNMLNNEKNNYKIIVITLDNEKIENPLHESIEHVHLNYNGSIFKSMLGLNRALKKIKPSLVVSFLTRSNVASVFSGFGETYPVIISERVNTSSHFGNNLNSKLKKKFTRFFFTKKQIR</sequence>
<gene>
    <name evidence="1" type="ORF">A2I98_12270</name>
</gene>
<dbReference type="RefSeq" id="WP_064385613.1">
    <property type="nucleotide sequence ID" value="NZ_LVCM01000011.1"/>
</dbReference>
<evidence type="ECO:0008006" key="3">
    <source>
        <dbReference type="Google" id="ProtNLM"/>
    </source>
</evidence>
<comment type="caution">
    <text evidence="1">The sequence shown here is derived from an EMBL/GenBank/DDBJ whole genome shotgun (WGS) entry which is preliminary data.</text>
</comment>
<dbReference type="EMBL" id="LVCM01000011">
    <property type="protein sequence ID" value="KYL34315.1"/>
    <property type="molecule type" value="Genomic_DNA"/>
</dbReference>
<protein>
    <recommendedName>
        <fullName evidence="3">Glycosyltransferase subfamily 4-like N-terminal domain-containing protein</fullName>
    </recommendedName>
</protein>
<evidence type="ECO:0000313" key="2">
    <source>
        <dbReference type="Proteomes" id="UP000075621"/>
    </source>
</evidence>
<name>A0ABR5VUD9_9GAMM</name>
<organism evidence="1 2">
    <name type="scientific">Pseudoalteromonas agarivorans</name>
    <dbReference type="NCBI Taxonomy" id="176102"/>
    <lineage>
        <taxon>Bacteria</taxon>
        <taxon>Pseudomonadati</taxon>
        <taxon>Pseudomonadota</taxon>
        <taxon>Gammaproteobacteria</taxon>
        <taxon>Alteromonadales</taxon>
        <taxon>Pseudoalteromonadaceae</taxon>
        <taxon>Pseudoalteromonas</taxon>
    </lineage>
</organism>